<dbReference type="Proteomes" id="UP000018467">
    <property type="component" value="Unassembled WGS sequence"/>
</dbReference>
<dbReference type="InterPro" id="IPR014799">
    <property type="entry name" value="ASD2_dom"/>
</dbReference>
<reference evidence="15" key="3">
    <citation type="submission" date="2025-08" db="UniProtKB">
        <authorList>
            <consortium name="Ensembl"/>
        </authorList>
    </citation>
    <scope>IDENTIFICATION</scope>
</reference>
<dbReference type="GO" id="GO:0016324">
    <property type="term" value="C:apical plasma membrane"/>
    <property type="evidence" value="ECO:0007669"/>
    <property type="project" value="TreeGrafter"/>
</dbReference>
<feature type="compositionally biased region" description="Low complexity" evidence="11">
    <location>
        <begin position="840"/>
        <end position="852"/>
    </location>
</feature>
<dbReference type="PROSITE" id="PS51307">
    <property type="entry name" value="ASD2"/>
    <property type="match status" value="1"/>
</dbReference>
<evidence type="ECO:0000256" key="7">
    <source>
        <dbReference type="ARBA" id="ARBA00023203"/>
    </source>
</evidence>
<feature type="region of interest" description="Disordered" evidence="11">
    <location>
        <begin position="697"/>
        <end position="732"/>
    </location>
</feature>
<dbReference type="GO" id="GO:0005874">
    <property type="term" value="C:microtubule"/>
    <property type="evidence" value="ECO:0007669"/>
    <property type="project" value="UniProtKB-KW"/>
</dbReference>
<keyword evidence="10" id="KW-0175">Coiled coil</keyword>
<dbReference type="FunFam" id="2.30.42.10:FF:000100">
    <property type="entry name" value="Shroom family member 2"/>
    <property type="match status" value="1"/>
</dbReference>
<evidence type="ECO:0000256" key="3">
    <source>
        <dbReference type="ARBA" id="ARBA00022473"/>
    </source>
</evidence>
<dbReference type="InParanoid" id="A0A3B1K5M7"/>
<keyword evidence="3" id="KW-0217">Developmental protein</keyword>
<feature type="compositionally biased region" description="Polar residues" evidence="11">
    <location>
        <begin position="281"/>
        <end position="290"/>
    </location>
</feature>
<dbReference type="Pfam" id="PF00595">
    <property type="entry name" value="PDZ"/>
    <property type="match status" value="1"/>
</dbReference>
<evidence type="ECO:0000259" key="13">
    <source>
        <dbReference type="PROSITE" id="PS51306"/>
    </source>
</evidence>
<keyword evidence="4" id="KW-0963">Cytoplasm</keyword>
<dbReference type="GO" id="GO:0030864">
    <property type="term" value="C:cortical actin cytoskeleton"/>
    <property type="evidence" value="ECO:0007669"/>
    <property type="project" value="TreeGrafter"/>
</dbReference>
<comment type="similarity">
    <text evidence="2">Belongs to the shroom family.</text>
</comment>
<feature type="region of interest" description="Disordered" evidence="11">
    <location>
        <begin position="1248"/>
        <end position="1274"/>
    </location>
</feature>
<feature type="region of interest" description="Disordered" evidence="11">
    <location>
        <begin position="840"/>
        <end position="892"/>
    </location>
</feature>
<feature type="compositionally biased region" description="Polar residues" evidence="11">
    <location>
        <begin position="538"/>
        <end position="557"/>
    </location>
</feature>
<feature type="domain" description="ASD1" evidence="13">
    <location>
        <begin position="740"/>
        <end position="809"/>
    </location>
</feature>
<keyword evidence="6" id="KW-0493">Microtubule</keyword>
<feature type="compositionally biased region" description="Polar residues" evidence="11">
    <location>
        <begin position="1012"/>
        <end position="1022"/>
    </location>
</feature>
<dbReference type="Pfam" id="PF08688">
    <property type="entry name" value="ASD1"/>
    <property type="match status" value="2"/>
</dbReference>
<dbReference type="InterPro" id="IPR036034">
    <property type="entry name" value="PDZ_sf"/>
</dbReference>
<feature type="compositionally biased region" description="Basic and acidic residues" evidence="11">
    <location>
        <begin position="576"/>
        <end position="590"/>
    </location>
</feature>
<feature type="domain" description="PDZ" evidence="12">
    <location>
        <begin position="43"/>
        <end position="124"/>
    </location>
</feature>
<organism evidence="15 16">
    <name type="scientific">Astyanax mexicanus</name>
    <name type="common">Blind cave fish</name>
    <name type="synonym">Astyanax fasciatus mexicanus</name>
    <dbReference type="NCBI Taxonomy" id="7994"/>
    <lineage>
        <taxon>Eukaryota</taxon>
        <taxon>Metazoa</taxon>
        <taxon>Chordata</taxon>
        <taxon>Craniata</taxon>
        <taxon>Vertebrata</taxon>
        <taxon>Euteleostomi</taxon>
        <taxon>Actinopterygii</taxon>
        <taxon>Neopterygii</taxon>
        <taxon>Teleostei</taxon>
        <taxon>Ostariophysi</taxon>
        <taxon>Characiformes</taxon>
        <taxon>Characoidei</taxon>
        <taxon>Acestrorhamphidae</taxon>
        <taxon>Acestrorhamphinae</taxon>
        <taxon>Astyanax</taxon>
    </lineage>
</organism>
<name>A0A3B1K5M7_ASTMX</name>
<dbReference type="OrthoDB" id="10063560at2759"/>
<feature type="compositionally biased region" description="Low complexity" evidence="11">
    <location>
        <begin position="720"/>
        <end position="732"/>
    </location>
</feature>
<proteinExistence type="inferred from homology"/>
<dbReference type="Ensembl" id="ENSAMXT00000041795.1">
    <property type="protein sequence ID" value="ENSAMXP00000049967.1"/>
    <property type="gene ID" value="ENSAMXG00000042977.1"/>
</dbReference>
<comment type="subcellular location">
    <subcellularLocation>
        <location evidence="1">Cytoplasm</location>
        <location evidence="1">Cytoskeleton</location>
    </subcellularLocation>
</comment>
<feature type="region of interest" description="Disordered" evidence="11">
    <location>
        <begin position="1043"/>
        <end position="1129"/>
    </location>
</feature>
<evidence type="ECO:0000256" key="9">
    <source>
        <dbReference type="PROSITE-ProRule" id="PRU00637"/>
    </source>
</evidence>
<dbReference type="PANTHER" id="PTHR15012">
    <property type="entry name" value="APICAL PROTEIN/SHROOM-RELATED"/>
    <property type="match status" value="1"/>
</dbReference>
<feature type="region of interest" description="Disordered" evidence="11">
    <location>
        <begin position="1317"/>
        <end position="1344"/>
    </location>
</feature>
<reference evidence="15" key="4">
    <citation type="submission" date="2025-09" db="UniProtKB">
        <authorList>
            <consortium name="Ensembl"/>
        </authorList>
    </citation>
    <scope>IDENTIFICATION</scope>
</reference>
<keyword evidence="16" id="KW-1185">Reference proteome</keyword>
<dbReference type="Bgee" id="ENSAMXG00000042977">
    <property type="expression patterns" value="Expressed in camera-type eye and 10 other cell types or tissues"/>
</dbReference>
<feature type="compositionally biased region" description="Basic and acidic residues" evidence="11">
    <location>
        <begin position="14"/>
        <end position="24"/>
    </location>
</feature>
<reference evidence="16" key="1">
    <citation type="submission" date="2013-03" db="EMBL/GenBank/DDBJ databases">
        <authorList>
            <person name="Jeffery W."/>
            <person name="Warren W."/>
            <person name="Wilson R.K."/>
        </authorList>
    </citation>
    <scope>NUCLEOTIDE SEQUENCE</scope>
    <source>
        <strain evidence="16">female</strain>
    </source>
</reference>
<keyword evidence="7 9" id="KW-0009">Actin-binding</keyword>
<feature type="region of interest" description="Disordered" evidence="11">
    <location>
        <begin position="408"/>
        <end position="437"/>
    </location>
</feature>
<feature type="compositionally biased region" description="Polar residues" evidence="11">
    <location>
        <begin position="1066"/>
        <end position="1076"/>
    </location>
</feature>
<evidence type="ECO:0000256" key="2">
    <source>
        <dbReference type="ARBA" id="ARBA00006469"/>
    </source>
</evidence>
<dbReference type="Gene3D" id="2.30.42.10">
    <property type="match status" value="1"/>
</dbReference>
<feature type="compositionally biased region" description="Basic and acidic residues" evidence="11">
    <location>
        <begin position="930"/>
        <end position="944"/>
    </location>
</feature>
<evidence type="ECO:0000256" key="5">
    <source>
        <dbReference type="ARBA" id="ARBA00022553"/>
    </source>
</evidence>
<accession>A0A3B1K5M7</accession>
<dbReference type="InterPro" id="IPR014800">
    <property type="entry name" value="ASD1_dom"/>
</dbReference>
<feature type="region of interest" description="Disordered" evidence="11">
    <location>
        <begin position="908"/>
        <end position="1028"/>
    </location>
</feature>
<evidence type="ECO:0000313" key="16">
    <source>
        <dbReference type="Proteomes" id="UP000018467"/>
    </source>
</evidence>
<evidence type="ECO:0000256" key="4">
    <source>
        <dbReference type="ARBA" id="ARBA00022490"/>
    </source>
</evidence>
<sequence length="1573" mass="174326">MEVVDPAPHFGSLSREHRTLGEPEEAWRSLEQQSGTDGEKWELVDVVLSGGAPWGFTLRGGLEYQEPLIITKVEEGSRAASAQLQVGDEIVSINAVPLSGYRQEAICLVKSSYRTLALGLKRKNRFKGRNEPFCRPHSWHSSKVSENPSEVCESDATAELAPIWQTKYDAGSPSAKDFTNCWGQPNLRQVSCKFSSVGNMESLERSSNKPQIAADQSLAVKGLCKHDSSYSPPDSNSSRSGTTPTDCMFYRGSPSSPRHRYLQIPVSNGGRVSPRIEDQTSSRFSSSGRLNLNPVWHVPEKSAAAHSPPPPPPPLRSDSFAATKVHEKGLVIPYPHGPPPYSHQKSHGKGADRQFGDYSKERGPESRRSYNAASKKDVLHVYLSPEDYNPNQLNPNKLFSLSSTDVRQGQNPFACQPQHQRQHSDEGPFYLHPRNTTVPKTQTVGTYYRSLQHLPTNAGAQNHTRSSTASPSCTAPDNNHDGMAHFRYYCITAQQPTQEASEERVEDGWRLETEATPPAITDWNSQKAIKAKYPSPYLQPSENKNSNTEFCKQTLSPPSLEATSPGLGPMMVKSSSGEKEKENPWKKESGIADNHQNKHLHNHQANHQANCATTAQRNAQKDPWFSSSEHKICPQKTPLLHSLAQESKFLANSNLVTTNGSTIQETPDPSSGKLGRRSDRYATTLRNEIQEKRAQLQKSRSAAALSCPGETDEDAGVWKSTETSTSSSDGSFTNTYKDHLKEAQARVLQATSFKRRDLELPGNEAVSSQASVKADSTCGQVFRIGCRKRFPMDKRVHSFSEPDKINEVGMEEKKSPHQTSVGSFVDRCKFFEGASRPAFSKPIPKKSSLSPSEDVSGDKNKLASFGGENDRKVSSKQQLEKNKSGTAAEEQQRLGTFAEYEATWNLQKKSTEGRTSSRYRSAENILDSGAEERNSSVCIHERSRSSPSADFYGGVNQPAEKCMTESNQESKLDQQERHINSTSEGGHCQLNISEPLDLSPGSDSEHKDTPTPLHSNHTTKASSLLPPYPHRLHLHDAALERLLPPDNTQGPAPPKPAHPREDVSKQPETTCPSNSLEELPSLGHSPEKDPHPAAVPGPERRLENDKPFCTVAPPATPHSSSPRRSAEATVASDCLLQKLTDKNLANMQHEDLLSNILENSEPSSTVVKNVPTLVVHADSNSETENRHFLAQREVPGGPGGTANHQLCCRPCSPELSSSLCHDYTHQGPHRDTDCSASEVQAVVGATLGDTETETETAWPNAASSGHSEEDEKREELVKDIMGKDKSLVDILDQSKMKTTMDLMEGIYPQGEQILEGAQQRKKSGPKQTSPKTTQERRVDENMAAPVSLVTSSSYYSTSAPKAELLIKMKDMQEQMKEQDSEDELDIDLSSKKQELIDSLSKKLQVLREARESLQEDVQDNNALGEEVEATVQSVCKPNELDKFRMFVGDLDKVVSLLLSLSGRLARVENALNNLEEGTLAEEKRTLVEKRKLLIRQHEDAKELKENLDRRERLVYDILASHLSEESLADYQHFVKMKSALIIEQRKLEDRIKLGEEQLKCLKDSLPLEQRLRY</sequence>
<evidence type="ECO:0000313" key="15">
    <source>
        <dbReference type="Ensembl" id="ENSAMXP00000049967.1"/>
    </source>
</evidence>
<dbReference type="SUPFAM" id="SSF50156">
    <property type="entry name" value="PDZ domain-like"/>
    <property type="match status" value="1"/>
</dbReference>
<dbReference type="SMART" id="SM00228">
    <property type="entry name" value="PDZ"/>
    <property type="match status" value="1"/>
</dbReference>
<dbReference type="InterPro" id="IPR027685">
    <property type="entry name" value="Shroom_fam"/>
</dbReference>
<feature type="region of interest" description="Disordered" evidence="11">
    <location>
        <begin position="456"/>
        <end position="478"/>
    </location>
</feature>
<feature type="region of interest" description="Disordered" evidence="11">
    <location>
        <begin position="1"/>
        <end position="24"/>
    </location>
</feature>
<feature type="compositionally biased region" description="Polar residues" evidence="11">
    <location>
        <begin position="1255"/>
        <end position="1265"/>
    </location>
</feature>
<dbReference type="Pfam" id="PF08687">
    <property type="entry name" value="ASD2"/>
    <property type="match status" value="1"/>
</dbReference>
<evidence type="ECO:0000259" key="12">
    <source>
        <dbReference type="PROSITE" id="PS50106"/>
    </source>
</evidence>
<feature type="region of interest" description="Disordered" evidence="11">
    <location>
        <begin position="225"/>
        <end position="290"/>
    </location>
</feature>
<dbReference type="GO" id="GO:0005912">
    <property type="term" value="C:adherens junction"/>
    <property type="evidence" value="ECO:0007669"/>
    <property type="project" value="TreeGrafter"/>
</dbReference>
<dbReference type="GO" id="GO:0051015">
    <property type="term" value="F:actin filament binding"/>
    <property type="evidence" value="ECO:0007669"/>
    <property type="project" value="InterPro"/>
</dbReference>
<feature type="region of interest" description="Disordered" evidence="11">
    <location>
        <begin position="535"/>
        <end position="590"/>
    </location>
</feature>
<feature type="compositionally biased region" description="Basic and acidic residues" evidence="11">
    <location>
        <begin position="868"/>
        <end position="883"/>
    </location>
</feature>
<feature type="region of interest" description="Disordered" evidence="11">
    <location>
        <begin position="330"/>
        <end position="372"/>
    </location>
</feature>
<evidence type="ECO:0000259" key="14">
    <source>
        <dbReference type="PROSITE" id="PS51307"/>
    </source>
</evidence>
<feature type="compositionally biased region" description="Basic and acidic residues" evidence="11">
    <location>
        <begin position="349"/>
        <end position="372"/>
    </location>
</feature>
<dbReference type="Gene3D" id="6.10.250.3120">
    <property type="match status" value="1"/>
</dbReference>
<evidence type="ECO:0000256" key="8">
    <source>
        <dbReference type="ARBA" id="ARBA00023212"/>
    </source>
</evidence>
<protein>
    <submittedName>
        <fullName evidence="15">Shroom family member 2</fullName>
    </submittedName>
</protein>
<evidence type="ECO:0000256" key="11">
    <source>
        <dbReference type="SAM" id="MobiDB-lite"/>
    </source>
</evidence>
<dbReference type="CDD" id="cd06750">
    <property type="entry name" value="PDZ_shroom2_3_4-like"/>
    <property type="match status" value="1"/>
</dbReference>
<evidence type="ECO:0000256" key="10">
    <source>
        <dbReference type="SAM" id="Coils"/>
    </source>
</evidence>
<evidence type="ECO:0000256" key="1">
    <source>
        <dbReference type="ARBA" id="ARBA00004245"/>
    </source>
</evidence>
<feature type="domain" description="ASD2" evidence="14">
    <location>
        <begin position="1274"/>
        <end position="1566"/>
    </location>
</feature>
<keyword evidence="5" id="KW-0597">Phosphoprotein</keyword>
<reference evidence="16" key="2">
    <citation type="journal article" date="2014" name="Nat. Commun.">
        <title>The cavefish genome reveals candidate genes for eye loss.</title>
        <authorList>
            <person name="McGaugh S.E."/>
            <person name="Gross J.B."/>
            <person name="Aken B."/>
            <person name="Blin M."/>
            <person name="Borowsky R."/>
            <person name="Chalopin D."/>
            <person name="Hinaux H."/>
            <person name="Jeffery W.R."/>
            <person name="Keene A."/>
            <person name="Ma L."/>
            <person name="Minx P."/>
            <person name="Murphy D."/>
            <person name="O'Quin K.E."/>
            <person name="Retaux S."/>
            <person name="Rohner N."/>
            <person name="Searle S.M."/>
            <person name="Stahl B.A."/>
            <person name="Tabin C."/>
            <person name="Volff J.N."/>
            <person name="Yoshizawa M."/>
            <person name="Warren W.C."/>
        </authorList>
    </citation>
    <scope>NUCLEOTIDE SEQUENCE [LARGE SCALE GENOMIC DNA]</scope>
    <source>
        <strain evidence="16">female</strain>
    </source>
</reference>
<feature type="compositionally biased region" description="Basic and acidic residues" evidence="11">
    <location>
        <begin position="968"/>
        <end position="979"/>
    </location>
</feature>
<dbReference type="PROSITE" id="PS50106">
    <property type="entry name" value="PDZ"/>
    <property type="match status" value="1"/>
</dbReference>
<keyword evidence="8" id="KW-0206">Cytoskeleton</keyword>
<dbReference type="GO" id="GO:0007015">
    <property type="term" value="P:actin filament organization"/>
    <property type="evidence" value="ECO:0007669"/>
    <property type="project" value="TreeGrafter"/>
</dbReference>
<feature type="coiled-coil region" evidence="10">
    <location>
        <begin position="1361"/>
        <end position="1426"/>
    </location>
</feature>
<dbReference type="GO" id="GO:0043296">
    <property type="term" value="C:apical junction complex"/>
    <property type="evidence" value="ECO:0007669"/>
    <property type="project" value="TreeGrafter"/>
</dbReference>
<dbReference type="STRING" id="7994.ENSAMXP00000049967"/>
<feature type="compositionally biased region" description="Polar residues" evidence="11">
    <location>
        <begin position="408"/>
        <end position="419"/>
    </location>
</feature>
<dbReference type="InterPro" id="IPR001478">
    <property type="entry name" value="PDZ"/>
</dbReference>
<feature type="compositionally biased region" description="Low complexity" evidence="11">
    <location>
        <begin position="229"/>
        <end position="240"/>
    </location>
</feature>
<dbReference type="PANTHER" id="PTHR15012:SF38">
    <property type="entry name" value="PROTEIN SHROOM2-LIKE ISOFORM X1"/>
    <property type="match status" value="1"/>
</dbReference>
<evidence type="ECO:0000256" key="6">
    <source>
        <dbReference type="ARBA" id="ARBA00022701"/>
    </source>
</evidence>
<dbReference type="PROSITE" id="PS51306">
    <property type="entry name" value="ASD1"/>
    <property type="match status" value="1"/>
</dbReference>
<feature type="compositionally biased region" description="Polar residues" evidence="11">
    <location>
        <begin position="456"/>
        <end position="477"/>
    </location>
</feature>
<dbReference type="GeneTree" id="ENSGT00940000155212"/>
<feature type="compositionally biased region" description="Polar residues" evidence="11">
    <location>
        <begin position="908"/>
        <end position="919"/>
    </location>
</feature>
<feature type="coiled-coil region" evidence="10">
    <location>
        <begin position="1457"/>
        <end position="1513"/>
    </location>
</feature>